<dbReference type="Proteomes" id="UP001273935">
    <property type="component" value="Unassembled WGS sequence"/>
</dbReference>
<keyword evidence="2" id="KW-1185">Reference proteome</keyword>
<proteinExistence type="predicted"/>
<evidence type="ECO:0000313" key="1">
    <source>
        <dbReference type="EMBL" id="MDV3443973.1"/>
    </source>
</evidence>
<dbReference type="EMBL" id="JAWJUL010000488">
    <property type="protein sequence ID" value="MDV3443973.1"/>
    <property type="molecule type" value="Genomic_DNA"/>
</dbReference>
<evidence type="ECO:0000313" key="2">
    <source>
        <dbReference type="Proteomes" id="UP001273935"/>
    </source>
</evidence>
<organism evidence="1 2">
    <name type="scientific">Metapseudomonas otitidis</name>
    <dbReference type="NCBI Taxonomy" id="319939"/>
    <lineage>
        <taxon>Bacteria</taxon>
        <taxon>Pseudomonadati</taxon>
        <taxon>Pseudomonadota</taxon>
        <taxon>Gammaproteobacteria</taxon>
        <taxon>Pseudomonadales</taxon>
        <taxon>Pseudomonadaceae</taxon>
        <taxon>Metapseudomonas</taxon>
    </lineage>
</organism>
<accession>A0ABU3Y1G1</accession>
<reference evidence="1 2" key="1">
    <citation type="submission" date="2023-10" db="EMBL/GenBank/DDBJ databases">
        <title>Pseudomonas otitidis isolated from a paediatric patient with cystic fibrosis in Chile.</title>
        <authorList>
            <person name="Amsteins-Romero L."/>
            <person name="Opazo-Capurro A."/>
            <person name="Matus-Kohler M."/>
            <person name="Gonzalez-Rocha G."/>
        </authorList>
    </citation>
    <scope>NUCLEOTIDE SEQUENCE [LARGE SCALE GENOMIC DNA]</scope>
    <source>
        <strain evidence="1 2">P-714</strain>
    </source>
</reference>
<protein>
    <submittedName>
        <fullName evidence="1">Uncharacterized protein</fullName>
    </submittedName>
</protein>
<gene>
    <name evidence="1" type="ORF">R0G64_31940</name>
</gene>
<name>A0ABU3Y1G1_9GAMM</name>
<feature type="non-terminal residue" evidence="1">
    <location>
        <position position="71"/>
    </location>
</feature>
<sequence length="71" mass="7415">KDRQGAVFGGLWIARDTPWSEAEQALLVQLGGTYDHARLAQQAGGQALGCRPFDEGNEGGVGLHHADAGEG</sequence>
<feature type="non-terminal residue" evidence="1">
    <location>
        <position position="1"/>
    </location>
</feature>
<comment type="caution">
    <text evidence="1">The sequence shown here is derived from an EMBL/GenBank/DDBJ whole genome shotgun (WGS) entry which is preliminary data.</text>
</comment>